<protein>
    <submittedName>
        <fullName evidence="3">MobF family relaxase</fullName>
    </submittedName>
</protein>
<feature type="region of interest" description="Disordered" evidence="1">
    <location>
        <begin position="1002"/>
        <end position="1032"/>
    </location>
</feature>
<keyword evidence="4" id="KW-1185">Reference proteome</keyword>
<dbReference type="InterPro" id="IPR014862">
    <property type="entry name" value="TrwC"/>
</dbReference>
<proteinExistence type="predicted"/>
<feature type="domain" description="TrwC relaxase" evidence="2">
    <location>
        <begin position="35"/>
        <end position="327"/>
    </location>
</feature>
<evidence type="ECO:0000259" key="2">
    <source>
        <dbReference type="Pfam" id="PF08751"/>
    </source>
</evidence>
<dbReference type="SUPFAM" id="SSF55464">
    <property type="entry name" value="Origin of replication-binding domain, RBD-like"/>
    <property type="match status" value="1"/>
</dbReference>
<gene>
    <name evidence="3" type="primary">mobF</name>
    <name evidence="3" type="ORF">QWZ14_01805</name>
</gene>
<dbReference type="NCBIfam" id="NF041492">
    <property type="entry name" value="MobF"/>
    <property type="match status" value="1"/>
</dbReference>
<dbReference type="Gene3D" id="2.30.30.940">
    <property type="match status" value="1"/>
</dbReference>
<comment type="caution">
    <text evidence="3">The sequence shown here is derived from an EMBL/GenBank/DDBJ whole genome shotgun (WGS) entry which is preliminary data.</text>
</comment>
<evidence type="ECO:0000256" key="1">
    <source>
        <dbReference type="SAM" id="MobiDB-lite"/>
    </source>
</evidence>
<dbReference type="Pfam" id="PF08751">
    <property type="entry name" value="TrwC"/>
    <property type="match status" value="1"/>
</dbReference>
<evidence type="ECO:0000313" key="4">
    <source>
        <dbReference type="Proteomes" id="UP001529369"/>
    </source>
</evidence>
<sequence length="1032" mass="112885">MITFRKILATSAGKLVRAYLTQNAPEPTNLRCQPEKKPDASGRLTSYYTGRDSRAHWRKDMPASVARVLGIDPTALPSDLQLDRLFEARRGDTGDAWSRFSRVNSAFDFTFAPHKSISLAVEFADTPAEAGLLWSILDRVNHKAMTLIGKDLGWARRGKGGEEGVDPGETGWVSFRHDQARPTHQVRDGKTGVTYLVELSAPGDPHAHIHNAFFNLVVTKDGRVGSLDSQRMTDTRVLLYAAYAQAILAQELRDQGIAVSVDPSGRYAILTDIRGDAVDLFSKGHMQTLRNAKAAAKRMGLDWSNLSAETKYELARSASTNERLKKNSAGVPVDEAPTDREFYRQQAASIAWEHSTVLRGVKPAELTDEQRFDIAYKIAASRLAEEFYTDAVLDRDKLALWATRGLIGVGFKGEEDIEKVVALLEERGITIRGQKAMLISGVMDGRVRVTNSVQVEIERRMTELALAACRDFSGALSEEALVKEIRASGLNFDNDHGRAQVAAIFALGRGSALTLLTGVAGAGKSTLLKPLVAAYQADTRFDPGGRHVIGVSTAWGQADALKGAGIKQTYAVATLLRAMETGKFRPTENTVIILEEVSQIAPRAMTALLELQARTGCVIKGLGDREQCQAIEAGDSIEILNRTLPQSERPALLSSVRQKTAEGLRIANYFRDGEAAKALDLKRRNGSAQMLGGDLEEVNEAIAEHFIRRKDALAAAGFKQGITCSTLTNQDAGEISRAIRSRLKARGEIASAETVYQAEDQNGERYQLPLSVGDRVRLYRKTWATIDGEGASIGSNGDVVTVEAVTDQGLRIRTKAGVVGDVQWRRLKADGSNRLLLGFGWAQTIDSIQGVTSDEHIDAMPRGTAAMGKFRGYTAESRAEWWTWTMIGEAGQFEAIRSKRAIGEQTPITSEDLWKQAGKDMSRATYKSLGMDLQATLQEQEAIARTRFIGADIRVQRQELDGRNAAAERQEAAQSEEIRVALAPRLDGMASRMRTTLDGLAPERMAPATTLRRMPVPEPILPSPRFSPSPGM</sequence>
<evidence type="ECO:0000313" key="3">
    <source>
        <dbReference type="EMBL" id="MDN3563111.1"/>
    </source>
</evidence>
<accession>A0ABT8A081</accession>
<dbReference type="Pfam" id="PF13604">
    <property type="entry name" value="AAA_30"/>
    <property type="match status" value="1"/>
</dbReference>
<dbReference type="Gene3D" id="3.40.50.300">
    <property type="entry name" value="P-loop containing nucleotide triphosphate hydrolases"/>
    <property type="match status" value="2"/>
</dbReference>
<feature type="compositionally biased region" description="Pro residues" evidence="1">
    <location>
        <begin position="1016"/>
        <end position="1032"/>
    </location>
</feature>
<reference evidence="4" key="1">
    <citation type="journal article" date="2019" name="Int. J. Syst. Evol. Microbiol.">
        <title>The Global Catalogue of Microorganisms (GCM) 10K type strain sequencing project: providing services to taxonomists for standard genome sequencing and annotation.</title>
        <authorList>
            <consortium name="The Broad Institute Genomics Platform"/>
            <consortium name="The Broad Institute Genome Sequencing Center for Infectious Disease"/>
            <person name="Wu L."/>
            <person name="Ma J."/>
        </authorList>
    </citation>
    <scope>NUCLEOTIDE SEQUENCE [LARGE SCALE GENOMIC DNA]</scope>
    <source>
        <strain evidence="4">CECT 7131</strain>
    </source>
</reference>
<name>A0ABT8A081_9PROT</name>
<dbReference type="Proteomes" id="UP001529369">
    <property type="component" value="Unassembled WGS sequence"/>
</dbReference>
<dbReference type="InterPro" id="IPR027417">
    <property type="entry name" value="P-loop_NTPase"/>
</dbReference>
<dbReference type="EMBL" id="JAUFPN010000015">
    <property type="protein sequence ID" value="MDN3563111.1"/>
    <property type="molecule type" value="Genomic_DNA"/>
</dbReference>
<organism evidence="3 4">
    <name type="scientific">Paeniroseomonas aquatica</name>
    <dbReference type="NCBI Taxonomy" id="373043"/>
    <lineage>
        <taxon>Bacteria</taxon>
        <taxon>Pseudomonadati</taxon>
        <taxon>Pseudomonadota</taxon>
        <taxon>Alphaproteobacteria</taxon>
        <taxon>Acetobacterales</taxon>
        <taxon>Acetobacteraceae</taxon>
        <taxon>Paeniroseomonas</taxon>
    </lineage>
</organism>
<dbReference type="SUPFAM" id="SSF52540">
    <property type="entry name" value="P-loop containing nucleoside triphosphate hydrolases"/>
    <property type="match status" value="2"/>
</dbReference>
<dbReference type="RefSeq" id="WP_290314844.1">
    <property type="nucleotide sequence ID" value="NZ_JAUFPN010000015.1"/>
</dbReference>